<keyword evidence="2 7" id="KW-0548">Nucleotidyltransferase</keyword>
<dbReference type="PROSITE" id="PS51831">
    <property type="entry name" value="HD"/>
    <property type="match status" value="1"/>
</dbReference>
<dbReference type="PIRSF" id="PIRSF006288">
    <property type="entry name" value="PII_uridyltransf"/>
    <property type="match status" value="1"/>
</dbReference>
<dbReference type="Pfam" id="PF01909">
    <property type="entry name" value="NTP_transf_2"/>
    <property type="match status" value="1"/>
</dbReference>
<dbReference type="PATRIC" id="fig|1796491.3.peg.1638"/>
<dbReference type="PANTHER" id="PTHR47320">
    <property type="entry name" value="BIFUNCTIONAL URIDYLYLTRANSFERASE/URIDYLYL-REMOVING ENZYME"/>
    <property type="match status" value="1"/>
</dbReference>
<organism evidence="10 11">
    <name type="scientific">Candidatus Gallionella acididurans</name>
    <dbReference type="NCBI Taxonomy" id="1796491"/>
    <lineage>
        <taxon>Bacteria</taxon>
        <taxon>Pseudomonadati</taxon>
        <taxon>Pseudomonadota</taxon>
        <taxon>Betaproteobacteria</taxon>
        <taxon>Nitrosomonadales</taxon>
        <taxon>Gallionellaceae</taxon>
        <taxon>Gallionella</taxon>
    </lineage>
</organism>
<dbReference type="PROSITE" id="PS51671">
    <property type="entry name" value="ACT"/>
    <property type="match status" value="2"/>
</dbReference>
<dbReference type="Pfam" id="PF01966">
    <property type="entry name" value="HD"/>
    <property type="match status" value="1"/>
</dbReference>
<dbReference type="NCBIfam" id="TIGR01693">
    <property type="entry name" value="UTase_glnD"/>
    <property type="match status" value="1"/>
</dbReference>
<dbReference type="InterPro" id="IPR043519">
    <property type="entry name" value="NT_sf"/>
</dbReference>
<dbReference type="NCBIfam" id="NF002837">
    <property type="entry name" value="PRK03059.1"/>
    <property type="match status" value="1"/>
</dbReference>
<dbReference type="InterPro" id="IPR013546">
    <property type="entry name" value="PII_UdlTrfase/GS_AdlTrfase"/>
</dbReference>
<keyword evidence="5 7" id="KW-0460">Magnesium</keyword>
<comment type="catalytic activity">
    <reaction evidence="7">
        <text>[protein-PII]-uridylyl-L-tyrosine + H2O = [protein-PII]-L-tyrosine + UMP + H(+)</text>
        <dbReference type="Rhea" id="RHEA:48600"/>
        <dbReference type="Rhea" id="RHEA-COMP:12147"/>
        <dbReference type="Rhea" id="RHEA-COMP:12148"/>
        <dbReference type="ChEBI" id="CHEBI:15377"/>
        <dbReference type="ChEBI" id="CHEBI:15378"/>
        <dbReference type="ChEBI" id="CHEBI:46858"/>
        <dbReference type="ChEBI" id="CHEBI:57865"/>
        <dbReference type="ChEBI" id="CHEBI:90602"/>
    </reaction>
</comment>
<dbReference type="EC" id="2.7.7.59" evidence="7"/>
<dbReference type="Proteomes" id="UP000070578">
    <property type="component" value="Unassembled WGS sequence"/>
</dbReference>
<evidence type="ECO:0000313" key="10">
    <source>
        <dbReference type="EMBL" id="KXS32399.1"/>
    </source>
</evidence>
<dbReference type="InterPro" id="IPR003607">
    <property type="entry name" value="HD/PDEase_dom"/>
</dbReference>
<evidence type="ECO:0000256" key="3">
    <source>
        <dbReference type="ARBA" id="ARBA00022737"/>
    </source>
</evidence>
<dbReference type="EMBL" id="LSLI01000031">
    <property type="protein sequence ID" value="KXS32399.1"/>
    <property type="molecule type" value="Genomic_DNA"/>
</dbReference>
<feature type="domain" description="ACT" evidence="8">
    <location>
        <begin position="806"/>
        <end position="871"/>
    </location>
</feature>
<dbReference type="CDD" id="cd04899">
    <property type="entry name" value="ACT_ACR-UUR-like_2"/>
    <property type="match status" value="1"/>
</dbReference>
<comment type="similarity">
    <text evidence="7">Belongs to the GlnD family.</text>
</comment>
<name>A0A139BTV2_9PROT</name>
<dbReference type="Gene3D" id="1.10.3090.10">
    <property type="entry name" value="cca-adding enzyme, domain 2"/>
    <property type="match status" value="1"/>
</dbReference>
<dbReference type="HAMAP" id="MF_00277">
    <property type="entry name" value="PII_uridylyl_transf"/>
    <property type="match status" value="1"/>
</dbReference>
<dbReference type="CDD" id="cd05401">
    <property type="entry name" value="NT_GlnE_GlnD_like"/>
    <property type="match status" value="1"/>
</dbReference>
<comment type="catalytic activity">
    <reaction evidence="7">
        <text>[protein-PII]-L-tyrosine + UTP = [protein-PII]-uridylyl-L-tyrosine + diphosphate</text>
        <dbReference type="Rhea" id="RHEA:13673"/>
        <dbReference type="Rhea" id="RHEA-COMP:12147"/>
        <dbReference type="Rhea" id="RHEA-COMP:12148"/>
        <dbReference type="ChEBI" id="CHEBI:33019"/>
        <dbReference type="ChEBI" id="CHEBI:46398"/>
        <dbReference type="ChEBI" id="CHEBI:46858"/>
        <dbReference type="ChEBI" id="CHEBI:90602"/>
        <dbReference type="EC" id="2.7.7.59"/>
    </reaction>
</comment>
<dbReference type="GO" id="GO:0006808">
    <property type="term" value="P:regulation of nitrogen utilization"/>
    <property type="evidence" value="ECO:0007669"/>
    <property type="project" value="UniProtKB-UniRule"/>
</dbReference>
<dbReference type="CDD" id="cd00077">
    <property type="entry name" value="HDc"/>
    <property type="match status" value="1"/>
</dbReference>
<evidence type="ECO:0000256" key="6">
    <source>
        <dbReference type="ARBA" id="ARBA00023268"/>
    </source>
</evidence>
<dbReference type="SUPFAM" id="SSF55021">
    <property type="entry name" value="ACT-like"/>
    <property type="match status" value="2"/>
</dbReference>
<evidence type="ECO:0000259" key="9">
    <source>
        <dbReference type="PROSITE" id="PS51831"/>
    </source>
</evidence>
<comment type="caution">
    <text evidence="7">Lacks conserved residue(s) required for the propagation of feature annotation.</text>
</comment>
<dbReference type="InterPro" id="IPR045865">
    <property type="entry name" value="ACT-like_dom_sf"/>
</dbReference>
<reference evidence="10 11" key="2">
    <citation type="submission" date="2016-03" db="EMBL/GenBank/DDBJ databases">
        <title>New uncultured bacterium of the family Gallionellaceae from acid mine drainage: description and reconstruction of genome based on metagenomic analysis of microbial community.</title>
        <authorList>
            <person name="Kadnikov V."/>
            <person name="Ivasenko D."/>
            <person name="Beletsky A."/>
            <person name="Mardanov A."/>
            <person name="Danilova E."/>
            <person name="Pimenov N."/>
            <person name="Karnachuk O."/>
            <person name="Ravin N."/>
        </authorList>
    </citation>
    <scope>NUCLEOTIDE SEQUENCE [LARGE SCALE GENOMIC DNA]</scope>
    <source>
        <strain evidence="10">ShG14-8</strain>
    </source>
</reference>
<feature type="region of interest" description="Uridylyltransferase" evidence="7">
    <location>
        <begin position="1"/>
        <end position="342"/>
    </location>
</feature>
<dbReference type="InterPro" id="IPR002912">
    <property type="entry name" value="ACT_dom"/>
</dbReference>
<dbReference type="EC" id="3.1.4.-" evidence="7"/>
<evidence type="ECO:0000256" key="1">
    <source>
        <dbReference type="ARBA" id="ARBA00022679"/>
    </source>
</evidence>
<dbReference type="PANTHER" id="PTHR47320:SF1">
    <property type="entry name" value="BIFUNCTIONAL URIDYLYLTRANSFERASE_URIDYLYL-REMOVING ENZYME"/>
    <property type="match status" value="1"/>
</dbReference>
<evidence type="ECO:0000313" key="11">
    <source>
        <dbReference type="Proteomes" id="UP000070578"/>
    </source>
</evidence>
<comment type="activity regulation">
    <text evidence="7">Uridylyltransferase (UTase) activity is inhibited by glutamine, while glutamine activates uridylyl-removing (UR) activity.</text>
</comment>
<comment type="domain">
    <text evidence="7">Has four distinct domains: an N-terminal nucleotidyltransferase (NT) domain responsible for UTase activity, a central HD domain that encodes UR activity, and two C-terminal ACT domains that seem to have a role in glutamine sensing.</text>
</comment>
<evidence type="ECO:0000256" key="5">
    <source>
        <dbReference type="ARBA" id="ARBA00022842"/>
    </source>
</evidence>
<dbReference type="InterPro" id="IPR002934">
    <property type="entry name" value="Polymerase_NTP_transf_dom"/>
</dbReference>
<evidence type="ECO:0000256" key="4">
    <source>
        <dbReference type="ARBA" id="ARBA00022801"/>
    </source>
</evidence>
<dbReference type="SUPFAM" id="SSF81301">
    <property type="entry name" value="Nucleotidyltransferase"/>
    <property type="match status" value="1"/>
</dbReference>
<protein>
    <recommendedName>
        <fullName evidence="7">Bifunctional uridylyltransferase/uridylyl-removing enzyme</fullName>
        <shortName evidence="7">UTase/UR</shortName>
    </recommendedName>
    <alternativeName>
        <fullName evidence="7">Bifunctional [protein-PII] modification enzyme</fullName>
    </alternativeName>
    <alternativeName>
        <fullName evidence="7">Bifunctional nitrogen sensor protein</fullName>
    </alternativeName>
    <domain>
        <recommendedName>
            <fullName evidence="7">[Protein-PII] uridylyltransferase</fullName>
            <shortName evidence="7">PII uridylyltransferase</shortName>
            <shortName evidence="7">UTase</shortName>
            <ecNumber evidence="7">2.7.7.59</ecNumber>
        </recommendedName>
    </domain>
    <domain>
        <recommendedName>
            <fullName evidence="7">[Protein-PII]-UMP uridylyl-removing enzyme</fullName>
            <shortName evidence="7">UR</shortName>
            <ecNumber evidence="7">3.1.4.-</ecNumber>
        </recommendedName>
    </domain>
</protein>
<keyword evidence="6 7" id="KW-0511">Multifunctional enzyme</keyword>
<reference evidence="10 11" key="1">
    <citation type="submission" date="2016-02" db="EMBL/GenBank/DDBJ databases">
        <authorList>
            <person name="Wen L."/>
            <person name="He K."/>
            <person name="Yang H."/>
        </authorList>
    </citation>
    <scope>NUCLEOTIDE SEQUENCE [LARGE SCALE GENOMIC DNA]</scope>
    <source>
        <strain evidence="10">ShG14-8</strain>
    </source>
</reference>
<feature type="domain" description="HD" evidence="9">
    <location>
        <begin position="461"/>
        <end position="577"/>
    </location>
</feature>
<gene>
    <name evidence="7" type="primary">glnD</name>
    <name evidence="10" type="ORF">AWT59_1492</name>
</gene>
<evidence type="ECO:0000256" key="7">
    <source>
        <dbReference type="HAMAP-Rule" id="MF_00277"/>
    </source>
</evidence>
<evidence type="ECO:0000259" key="8">
    <source>
        <dbReference type="PROSITE" id="PS51671"/>
    </source>
</evidence>
<comment type="cofactor">
    <cofactor evidence="7">
        <name>Mg(2+)</name>
        <dbReference type="ChEBI" id="CHEBI:18420"/>
    </cofactor>
</comment>
<dbReference type="SMART" id="SM00471">
    <property type="entry name" value="HDc"/>
    <property type="match status" value="1"/>
</dbReference>
<dbReference type="CDD" id="cd04900">
    <property type="entry name" value="ACT_UUR-like_1"/>
    <property type="match status" value="1"/>
</dbReference>
<keyword evidence="1 7" id="KW-0808">Transferase</keyword>
<dbReference type="AlphaFoldDB" id="A0A139BTV2"/>
<dbReference type="SUPFAM" id="SSF81593">
    <property type="entry name" value="Nucleotidyltransferase substrate binding subunit/domain"/>
    <property type="match status" value="1"/>
</dbReference>
<sequence length="871" mass="99233">MAAHPRQIPDRTAGHLTMGANDARRVVGHGSTAELRNSLRDDRLALEQAFLKHNKVARLLGAHSRLIDRYLQRVWRQLLLPPQIALVAVGGYGRGELYPYSDIDLLILLDSEPDGDLQQKLQQLIGMLWDIGMEVGHSIRTIDQCINESADITVQTNLLESRLLTGDAKLFSDLHEAVKRHLDPRQFFLAKLDEQQQRHKRFLDSDFNLEPNLKESPGGLRDLQTITWIARAAGLDTRWAELAQAGIISPSEARLIAKHDTLLKTLRARLHYLAGRREDRLIFEFQTLLAEQMGINASANRRASEHLMQRYYQTKLAVRQFSTIMLQHLHDHLFHETPPQHALNERFRVVGTLLDIRNDKLFEDSPDSIFELILLMQRHPELADLSANTLRALWRARYRVDAAFRKNPLNRSRFMEILSQPKGVVHALRRMNQYGILGRYIPAFGRIVGQMQHDLFHVYTVDEHIMMVVRNLRRFAVPEFAHEFPLCSKLIGEFARPEVLYVAGLFHDIAKGRGGDHSQLGKKDARAFCVKHRLSSDDTDLVEWLVEQHLSLSATAQKQDLSDPEVVAAFAQKIRNDRYLVALYLLTVADVRGTSPKIWNAWKARLIENLYHATRRFLRDGKAANHLDNIRTQAATVLSLYAMAAESYRLLWAQLDDNYFLDHEAQEIAWHTRLLAFKVNTAVPVVKTRLSRAGEGLQVMVYCVDQRGLFARIGDFFARMNYTIVEAKIHTTQHGYALNSFQIMEATHGDMAYRDIMNYIEFELGQQILNAKPISPAGMGRVNRQLRHFPISTEVVINPDGKGMHVLSLVTGDRPGLLARIALILDKHDIVLHRAKINTLGSRAEDVFWISGGSLSQTGKAEALQSSLMEI</sequence>
<dbReference type="Pfam" id="PF08335">
    <property type="entry name" value="GlnD_UR_UTase"/>
    <property type="match status" value="1"/>
</dbReference>
<accession>A0A139BTV2</accession>
<proteinExistence type="inferred from homology"/>
<dbReference type="GO" id="GO:0008081">
    <property type="term" value="F:phosphoric diester hydrolase activity"/>
    <property type="evidence" value="ECO:0007669"/>
    <property type="project" value="UniProtKB-UniRule"/>
</dbReference>
<dbReference type="SUPFAM" id="SSF109604">
    <property type="entry name" value="HD-domain/PDEase-like"/>
    <property type="match status" value="1"/>
</dbReference>
<comment type="function">
    <text evidence="7">Modifies, by uridylylation and deuridylylation, the PII regulatory proteins (GlnB and homologs), in response to the nitrogen status of the cell that GlnD senses through the glutamine level. Under low glutamine levels, catalyzes the conversion of the PII proteins and UTP to PII-UMP and PPi, while under higher glutamine levels, GlnD hydrolyzes PII-UMP to PII and UMP (deuridylylation). Thus, controls uridylylation state and activity of the PII proteins, and plays an important role in the regulation of nitrogen metabolism.</text>
</comment>
<dbReference type="InterPro" id="IPR010043">
    <property type="entry name" value="UTase/UR"/>
</dbReference>
<dbReference type="InterPro" id="IPR006674">
    <property type="entry name" value="HD_domain"/>
</dbReference>
<keyword evidence="3" id="KW-0677">Repeat</keyword>
<comment type="caution">
    <text evidence="10">The sequence shown here is derived from an EMBL/GenBank/DDBJ whole genome shotgun (WGS) entry which is preliminary data.</text>
</comment>
<dbReference type="GO" id="GO:0008773">
    <property type="term" value="F:[protein-PII] uridylyltransferase activity"/>
    <property type="evidence" value="ECO:0007669"/>
    <property type="project" value="UniProtKB-UniRule"/>
</dbReference>
<evidence type="ECO:0000256" key="2">
    <source>
        <dbReference type="ARBA" id="ARBA00022695"/>
    </source>
</evidence>
<feature type="domain" description="ACT" evidence="8">
    <location>
        <begin position="698"/>
        <end position="776"/>
    </location>
</feature>
<keyword evidence="4 7" id="KW-0378">Hydrolase</keyword>